<reference evidence="4" key="1">
    <citation type="submission" date="2022-01" db="EMBL/GenBank/DDBJ databases">
        <authorList>
            <person name="King R."/>
        </authorList>
    </citation>
    <scope>NUCLEOTIDE SEQUENCE</scope>
</reference>
<feature type="region of interest" description="Disordered" evidence="2">
    <location>
        <begin position="115"/>
        <end position="170"/>
    </location>
</feature>
<feature type="compositionally biased region" description="Basic residues" evidence="2">
    <location>
        <begin position="127"/>
        <end position="141"/>
    </location>
</feature>
<feature type="compositionally biased region" description="Pro residues" evidence="2">
    <location>
        <begin position="225"/>
        <end position="235"/>
    </location>
</feature>
<keyword evidence="3" id="KW-0732">Signal</keyword>
<proteinExistence type="predicted"/>
<keyword evidence="5" id="KW-1185">Reference proteome</keyword>
<feature type="region of interest" description="Disordered" evidence="2">
    <location>
        <begin position="1052"/>
        <end position="1073"/>
    </location>
</feature>
<evidence type="ECO:0000256" key="3">
    <source>
        <dbReference type="SAM" id="SignalP"/>
    </source>
</evidence>
<feature type="compositionally biased region" description="Basic and acidic residues" evidence="2">
    <location>
        <begin position="781"/>
        <end position="792"/>
    </location>
</feature>
<feature type="region of interest" description="Disordered" evidence="2">
    <location>
        <begin position="1268"/>
        <end position="1294"/>
    </location>
</feature>
<feature type="compositionally biased region" description="Basic and acidic residues" evidence="2">
    <location>
        <begin position="669"/>
        <end position="714"/>
    </location>
</feature>
<feature type="compositionally biased region" description="Basic and acidic residues" evidence="2">
    <location>
        <begin position="1272"/>
        <end position="1281"/>
    </location>
</feature>
<feature type="compositionally biased region" description="Basic and acidic residues" evidence="2">
    <location>
        <begin position="750"/>
        <end position="762"/>
    </location>
</feature>
<feature type="compositionally biased region" description="Basic and acidic residues" evidence="2">
    <location>
        <begin position="1382"/>
        <end position="1392"/>
    </location>
</feature>
<evidence type="ECO:0000313" key="4">
    <source>
        <dbReference type="EMBL" id="CAH1117354.1"/>
    </source>
</evidence>
<feature type="coiled-coil region" evidence="1">
    <location>
        <begin position="1927"/>
        <end position="1954"/>
    </location>
</feature>
<feature type="region of interest" description="Disordered" evidence="2">
    <location>
        <begin position="613"/>
        <end position="841"/>
    </location>
</feature>
<evidence type="ECO:0000313" key="5">
    <source>
        <dbReference type="Proteomes" id="UP001153737"/>
    </source>
</evidence>
<feature type="compositionally biased region" description="Basic residues" evidence="2">
    <location>
        <begin position="1282"/>
        <end position="1293"/>
    </location>
</feature>
<feature type="compositionally biased region" description="Basic and acidic residues" evidence="2">
    <location>
        <begin position="1169"/>
        <end position="1188"/>
    </location>
</feature>
<feature type="region of interest" description="Disordered" evidence="2">
    <location>
        <begin position="1841"/>
        <end position="1876"/>
    </location>
</feature>
<feature type="compositionally biased region" description="Acidic residues" evidence="2">
    <location>
        <begin position="1402"/>
        <end position="1415"/>
    </location>
</feature>
<feature type="compositionally biased region" description="Acidic residues" evidence="2">
    <location>
        <begin position="659"/>
        <end position="668"/>
    </location>
</feature>
<keyword evidence="1" id="KW-0175">Coiled coil</keyword>
<feature type="region of interest" description="Disordered" evidence="2">
    <location>
        <begin position="223"/>
        <end position="243"/>
    </location>
</feature>
<feature type="compositionally biased region" description="Basic and acidic residues" evidence="2">
    <location>
        <begin position="1446"/>
        <end position="1455"/>
    </location>
</feature>
<evidence type="ECO:0000256" key="2">
    <source>
        <dbReference type="SAM" id="MobiDB-lite"/>
    </source>
</evidence>
<dbReference type="EMBL" id="OU896707">
    <property type="protein sequence ID" value="CAH1117354.1"/>
    <property type="molecule type" value="Genomic_DNA"/>
</dbReference>
<protein>
    <submittedName>
        <fullName evidence="4">Uncharacterized protein</fullName>
    </submittedName>
</protein>
<gene>
    <name evidence="4" type="ORF">PHAECO_LOCUS299</name>
</gene>
<organism evidence="4 5">
    <name type="scientific">Phaedon cochleariae</name>
    <name type="common">Mustard beetle</name>
    <dbReference type="NCBI Taxonomy" id="80249"/>
    <lineage>
        <taxon>Eukaryota</taxon>
        <taxon>Metazoa</taxon>
        <taxon>Ecdysozoa</taxon>
        <taxon>Arthropoda</taxon>
        <taxon>Hexapoda</taxon>
        <taxon>Insecta</taxon>
        <taxon>Pterygota</taxon>
        <taxon>Neoptera</taxon>
        <taxon>Endopterygota</taxon>
        <taxon>Coleoptera</taxon>
        <taxon>Polyphaga</taxon>
        <taxon>Cucujiformia</taxon>
        <taxon>Chrysomeloidea</taxon>
        <taxon>Chrysomelidae</taxon>
        <taxon>Chrysomelinae</taxon>
        <taxon>Chrysomelini</taxon>
        <taxon>Phaedon</taxon>
    </lineage>
</organism>
<dbReference type="OrthoDB" id="2985014at2759"/>
<dbReference type="Proteomes" id="UP001153737">
    <property type="component" value="Chromosome 1"/>
</dbReference>
<evidence type="ECO:0000256" key="1">
    <source>
        <dbReference type="SAM" id="Coils"/>
    </source>
</evidence>
<name>A0A9P0GNP9_PHACE</name>
<feature type="region of interest" description="Disordered" evidence="2">
    <location>
        <begin position="953"/>
        <end position="978"/>
    </location>
</feature>
<feature type="region of interest" description="Disordered" evidence="2">
    <location>
        <begin position="1973"/>
        <end position="1994"/>
    </location>
</feature>
<feature type="compositionally biased region" description="Basic and acidic residues" evidence="2">
    <location>
        <begin position="626"/>
        <end position="635"/>
    </location>
</feature>
<sequence>MFGPLLRKTAIFIFFCNIFVETQDLDFLEYYKPKPGLPKELNQWLSDVQQYKGDFRLIRAIAEKQEKDGLDYDTDTLADTNIKLFDNLEEENEYLDEAPKNDIYPHMYKQKKNPYENFGTSFDKPGKNRKYAPKNPRQRRHSDKDSLFDKRDIYINPKSDDGEIKRSDDKYPDRFFNNHRENVNQKREIQIDVLNDGKLVKQIRENDKDPKSIVLNIQSLDKFRNPPPAYKPEPMPTENDANQLRPQDSQLKIFPVQRSAADSETNNREFSNNFKNLFNANENLNTDSSIAREKLGQTALLYRVTLPDPDNLFLPDQDKVTVKEDNQSGYNHNGMKDMSQFWTATEKNQMQKGIEFARGNWNGKPIISTQQSTERSQMQKGLEFARGNWNGKPIISTQQSTDNDGFELVKSVVIDADNMKNNYIRPKKRESQTIEGRVRINADGDNKNIVYNADVKPSKSGFDSYMPMNGNDVNEAKKINPEERNITPNIVLIDSQTGSKIMEGAIESIQTIDEHAYGPNNIESKEEPNLSIPLDGNTLEDNVPPDSSIEDKLNGDIGKIEVMAESNVDELIPEEYRETTTVFLIPAPDGEHNVQNIEDIGVKNYEEEQMMQVDQLGEQQEPEQIDESRLDDNGKVADGPVETNEETVDELNAHKENEDNGEEATELPEENHKEMESNQNHHEIQNEEEGSDARETDENVHEHNLHHNNHEQNPNHHQKHSKDEGTDMEENRGENTHEPQLQIGSINTGETKETYEEPEKHDKGKLHPHQNHLTDESIDSDETKEIVEEPKCHNNGRLHPHQNHLTDESIDSDETKEIVEEPKCHNNGKLHLHQNHLEDDSIDTEGTKEIVEEPKSHNNGKLHLHQNQNHLTDDSIDTEGTKEIVEEPKLHKNGKLHPHQNHLTDESIDTEETKEIVEEPKCHNNGKLHPHQNHLTDESIDTEETKEIVGQPKLHNNGKLHPHQNHLTDESTDTEEAKEIVEEPKLHNNGKLHPHQNHLTDESIDTEEAKEIVEEPKLHNNGKLHPHQNHLTDESIDTEETKEIVVEPKLHNNGKLHPHQNHLTDGSIDTEGTMENKNESKVIHLENEGIGNAKIPKPQEEHQHNECIGIEEHLNELDHHHGHKEKQNQHPANTFPLTRIHKVDQHIHDHLMVTSIETITVLDQNQINEGERPEGKEQENGEEPKVLPEAESQENVPEVVQKPHAKDCFDNTNKHHKTVKIFTKPLNKHHKKEREKFSLNRAQPETNKTNRVSTNECEGGICAEEDDNMEPVADRKNTDTTKRKKKKRKHKSYRDKIRYNVGRDENDEFLPNDYEGIPAFGRHLQGVEYVYDVDIGPREIVPTDVKEIVSTDRNRRVGMVHKNSVEGDYGDEEDSMIKEKKENNKLVKKTDNEFADPVATTTEEDDDDEEYYEEAAENKKSDKGEDDTDEELASFGRRLHKQNKTPNKENEDKKVVKPKAKKVREAPSQRFLEKSEFQRWPQFVISDKVNEENLRKRSLAVKKTEPKRNIFPLSSKDYFTKSKSKRRDNPPLDNVFDKIMHANKSSTEKMLFDFDKPIKDNDMEVKLNLNLNMDDKNPKSGGLNDDITFFAVSTAVTTGNQTVSVTTEDEEECDSETPKVSVGNVCEENENFNKTKVALTTVLSIIPDTQGEISNETYTSDDFVKLDDILTGRLPFKILEYIRGHIKKDKSLRDRFLKGMKKGHGEEAFQNLPDVTNVESKKLINAMANLMNRLQITSTCQTLPGKLLRYLKSATRVRLEDALARAKEMEEVEFDDIQNQDTFIFQSNSRADNLEEKVRVLKDLLAKYNHLPDRCKPRAEPVREYVLNHLKLLTNMLSVAQLSPPRPKKTVQGPTEEDRTEAPISEPLEKKSTERDLVEQQLESLGLGKRHNFRPKFSLDDLIEHNRNAKEISVDQVRLRPGGNKKNKRELDTREQISEKYEKLRQAVKRERTKRDSERRVAENFGRLSVEDYNGEGMERDGTGSFESPLVFSF</sequence>
<feature type="region of interest" description="Disordered" evidence="2">
    <location>
        <begin position="1164"/>
        <end position="1199"/>
    </location>
</feature>
<feature type="compositionally biased region" description="Basic and acidic residues" evidence="2">
    <location>
        <begin position="1856"/>
        <end position="1876"/>
    </location>
</feature>
<feature type="compositionally biased region" description="Basic and acidic residues" evidence="2">
    <location>
        <begin position="721"/>
        <end position="737"/>
    </location>
</feature>
<feature type="chain" id="PRO_5040167235" evidence="3">
    <location>
        <begin position="23"/>
        <end position="1994"/>
    </location>
</feature>
<feature type="compositionally biased region" description="Basic and acidic residues" evidence="2">
    <location>
        <begin position="142"/>
        <end position="170"/>
    </location>
</feature>
<feature type="compositionally biased region" description="Basic and acidic residues" evidence="2">
    <location>
        <begin position="813"/>
        <end position="824"/>
    </location>
</feature>
<feature type="region of interest" description="Disordered" evidence="2">
    <location>
        <begin position="1382"/>
        <end position="1468"/>
    </location>
</feature>
<accession>A0A9P0GNP9</accession>
<reference evidence="4" key="2">
    <citation type="submission" date="2022-10" db="EMBL/GenBank/DDBJ databases">
        <authorList>
            <consortium name="ENA_rothamsted_submissions"/>
            <consortium name="culmorum"/>
            <person name="King R."/>
        </authorList>
    </citation>
    <scope>NUCLEOTIDE SEQUENCE</scope>
</reference>
<feature type="signal peptide" evidence="3">
    <location>
        <begin position="1"/>
        <end position="22"/>
    </location>
</feature>
<feature type="compositionally biased region" description="Polar residues" evidence="2">
    <location>
        <begin position="738"/>
        <end position="749"/>
    </location>
</feature>